<dbReference type="Pfam" id="PF06305">
    <property type="entry name" value="LapA_dom"/>
    <property type="match status" value="1"/>
</dbReference>
<organism evidence="7 8">
    <name type="scientific">Vibrio caribbeanicus ATCC BAA-2122</name>
    <dbReference type="NCBI Taxonomy" id="796620"/>
    <lineage>
        <taxon>Bacteria</taxon>
        <taxon>Pseudomonadati</taxon>
        <taxon>Pseudomonadota</taxon>
        <taxon>Gammaproteobacteria</taxon>
        <taxon>Vibrionales</taxon>
        <taxon>Vibrionaceae</taxon>
        <taxon>Vibrio</taxon>
    </lineage>
</organism>
<feature type="transmembrane region" description="Helical" evidence="5">
    <location>
        <begin position="28"/>
        <end position="48"/>
    </location>
</feature>
<evidence type="ECO:0000256" key="4">
    <source>
        <dbReference type="ARBA" id="ARBA00023136"/>
    </source>
</evidence>
<sequence length="114" mass="12760">MECFAFLLHNHECLSNTGWLVLKIIKRIFLIAICLLLVGLFLLAMAFGSKNQEIVTVNYLLAQGSFHLSSLLGAVFVLGFSAAWIVIGGFYLRVKYQKHRLGKKLKKETALSDS</sequence>
<evidence type="ECO:0000259" key="6">
    <source>
        <dbReference type="Pfam" id="PF06305"/>
    </source>
</evidence>
<dbReference type="HAMAP" id="MF_01948">
    <property type="entry name" value="LPS_assembly_LapA"/>
    <property type="match status" value="1"/>
</dbReference>
<keyword evidence="8" id="KW-1185">Reference proteome</keyword>
<comment type="caution">
    <text evidence="7">The sequence shown here is derived from an EMBL/GenBank/DDBJ whole genome shotgun (WGS) entry which is preliminary data.</text>
</comment>
<evidence type="ECO:0000313" key="7">
    <source>
        <dbReference type="EMBL" id="EFP97409.1"/>
    </source>
</evidence>
<name>E3BHX0_9VIBR</name>
<dbReference type="STRING" id="796620.VIBC2010_18489"/>
<proteinExistence type="inferred from homology"/>
<feature type="domain" description="Lipopolysaccharide assembly protein A" evidence="6">
    <location>
        <begin position="50"/>
        <end position="108"/>
    </location>
</feature>
<comment type="similarity">
    <text evidence="5">Belongs to the LapA family.</text>
</comment>
<dbReference type="GO" id="GO:0005886">
    <property type="term" value="C:plasma membrane"/>
    <property type="evidence" value="ECO:0007669"/>
    <property type="project" value="UniProtKB-SubCell"/>
</dbReference>
<dbReference type="AlphaFoldDB" id="E3BHX0"/>
<keyword evidence="2 5" id="KW-0812">Transmembrane</keyword>
<gene>
    <name evidence="5" type="primary">lapA</name>
    <name evidence="7" type="ORF">VIBC2010_18489</name>
</gene>
<keyword evidence="5" id="KW-0997">Cell inner membrane</keyword>
<keyword evidence="4 5" id="KW-0472">Membrane</keyword>
<dbReference type="InterPro" id="IPR032906">
    <property type="entry name" value="LapA"/>
</dbReference>
<evidence type="ECO:0000256" key="5">
    <source>
        <dbReference type="HAMAP-Rule" id="MF_01948"/>
    </source>
</evidence>
<feature type="transmembrane region" description="Helical" evidence="5">
    <location>
        <begin position="68"/>
        <end position="94"/>
    </location>
</feature>
<comment type="subcellular location">
    <subcellularLocation>
        <location evidence="5">Cell inner membrane</location>
        <topology evidence="5">Multi-pass membrane protein</topology>
    </subcellularLocation>
</comment>
<evidence type="ECO:0000313" key="8">
    <source>
        <dbReference type="Proteomes" id="UP000002943"/>
    </source>
</evidence>
<keyword evidence="1 5" id="KW-1003">Cell membrane</keyword>
<protein>
    <recommendedName>
        <fullName evidence="5">Probable lipopolysaccharide assembly protein A</fullName>
    </recommendedName>
</protein>
<accession>E3BHX0</accession>
<evidence type="ECO:0000256" key="2">
    <source>
        <dbReference type="ARBA" id="ARBA00022692"/>
    </source>
</evidence>
<dbReference type="eggNOG" id="COG3771">
    <property type="taxonomic scope" value="Bacteria"/>
</dbReference>
<comment type="caution">
    <text evidence="5">Lacks conserved residue(s) required for the propagation of feature annotation.</text>
</comment>
<evidence type="ECO:0000256" key="3">
    <source>
        <dbReference type="ARBA" id="ARBA00022989"/>
    </source>
</evidence>
<dbReference type="GO" id="GO:0008653">
    <property type="term" value="P:lipopolysaccharide metabolic process"/>
    <property type="evidence" value="ECO:0007669"/>
    <property type="project" value="InterPro"/>
</dbReference>
<keyword evidence="3 5" id="KW-1133">Transmembrane helix</keyword>
<reference evidence="7 8" key="1">
    <citation type="journal article" date="2012" name="Int. J. Syst. Evol. Microbiol.">
        <title>Vibrio caribbeanicus sp. nov., isolated from the marine sponge Scleritoderma cyanea.</title>
        <authorList>
            <person name="Hoffmann M."/>
            <person name="Monday S.R."/>
            <person name="Allard M.W."/>
            <person name="Strain E.A."/>
            <person name="Whittaker P."/>
            <person name="Naum M."/>
            <person name="McCarthy P.J."/>
            <person name="Lopez J.V."/>
            <person name="Fischer M."/>
            <person name="Brown E.W."/>
        </authorList>
    </citation>
    <scope>NUCLEOTIDE SEQUENCE [LARGE SCALE GENOMIC DNA]</scope>
    <source>
        <strain evidence="7 8">ATCC BAA-2122</strain>
    </source>
</reference>
<evidence type="ECO:0000256" key="1">
    <source>
        <dbReference type="ARBA" id="ARBA00022475"/>
    </source>
</evidence>
<dbReference type="EMBL" id="AEIU01000059">
    <property type="protein sequence ID" value="EFP97409.1"/>
    <property type="molecule type" value="Genomic_DNA"/>
</dbReference>
<dbReference type="InterPro" id="IPR010445">
    <property type="entry name" value="LapA_dom"/>
</dbReference>
<dbReference type="Proteomes" id="UP000002943">
    <property type="component" value="Unassembled WGS sequence"/>
</dbReference>
<comment type="function">
    <text evidence="5">Involved in the assembly of lipopolysaccharide (LPS).</text>
</comment>